<dbReference type="PANTHER" id="PTHR30561">
    <property type="entry name" value="SMR FAMILY PROTON-DEPENDENT DRUG EFFLUX TRANSPORTER SUGE"/>
    <property type="match status" value="1"/>
</dbReference>
<accession>A0ABP9Q2Z1</accession>
<gene>
    <name evidence="9" type="primary">mmr</name>
    <name evidence="9" type="ORF">GCM10023340_42340</name>
</gene>
<keyword evidence="6 8" id="KW-0472">Membrane</keyword>
<dbReference type="EMBL" id="BAABKG010000007">
    <property type="protein sequence ID" value="GAA5155902.1"/>
    <property type="molecule type" value="Genomic_DNA"/>
</dbReference>
<dbReference type="RefSeq" id="WP_345463689.1">
    <property type="nucleotide sequence ID" value="NZ_BAABKG010000007.1"/>
</dbReference>
<proteinExistence type="inferred from homology"/>
<keyword evidence="10" id="KW-1185">Reference proteome</keyword>
<evidence type="ECO:0000256" key="7">
    <source>
        <dbReference type="RuleBase" id="RU003942"/>
    </source>
</evidence>
<dbReference type="Gene3D" id="1.10.3730.20">
    <property type="match status" value="1"/>
</dbReference>
<comment type="caution">
    <text evidence="9">The sequence shown here is derived from an EMBL/GenBank/DDBJ whole genome shotgun (WGS) entry which is preliminary data.</text>
</comment>
<keyword evidence="2" id="KW-0813">Transport</keyword>
<dbReference type="Proteomes" id="UP001500221">
    <property type="component" value="Unassembled WGS sequence"/>
</dbReference>
<keyword evidence="4 7" id="KW-0812">Transmembrane</keyword>
<evidence type="ECO:0000256" key="3">
    <source>
        <dbReference type="ARBA" id="ARBA00022475"/>
    </source>
</evidence>
<evidence type="ECO:0000256" key="8">
    <source>
        <dbReference type="SAM" id="Phobius"/>
    </source>
</evidence>
<evidence type="ECO:0000256" key="2">
    <source>
        <dbReference type="ARBA" id="ARBA00022448"/>
    </source>
</evidence>
<dbReference type="InterPro" id="IPR045324">
    <property type="entry name" value="Small_multidrug_res"/>
</dbReference>
<dbReference type="PANTHER" id="PTHR30561:SF1">
    <property type="entry name" value="MULTIDRUG TRANSPORTER EMRE"/>
    <property type="match status" value="1"/>
</dbReference>
<dbReference type="SUPFAM" id="SSF103481">
    <property type="entry name" value="Multidrug resistance efflux transporter EmrE"/>
    <property type="match status" value="1"/>
</dbReference>
<keyword evidence="3" id="KW-1003">Cell membrane</keyword>
<evidence type="ECO:0000313" key="9">
    <source>
        <dbReference type="EMBL" id="GAA5155902.1"/>
    </source>
</evidence>
<keyword evidence="5 8" id="KW-1133">Transmembrane helix</keyword>
<name>A0ABP9Q2Z1_9ACTN</name>
<feature type="transmembrane region" description="Helical" evidence="8">
    <location>
        <begin position="26"/>
        <end position="47"/>
    </location>
</feature>
<evidence type="ECO:0000256" key="1">
    <source>
        <dbReference type="ARBA" id="ARBA00004651"/>
    </source>
</evidence>
<dbReference type="InterPro" id="IPR037185">
    <property type="entry name" value="EmrE-like"/>
</dbReference>
<organism evidence="9 10">
    <name type="scientific">Nocardioides marinquilinus</name>
    <dbReference type="NCBI Taxonomy" id="1210400"/>
    <lineage>
        <taxon>Bacteria</taxon>
        <taxon>Bacillati</taxon>
        <taxon>Actinomycetota</taxon>
        <taxon>Actinomycetes</taxon>
        <taxon>Propionibacteriales</taxon>
        <taxon>Nocardioidaceae</taxon>
        <taxon>Nocardioides</taxon>
    </lineage>
</organism>
<feature type="transmembrane region" description="Helical" evidence="8">
    <location>
        <begin position="59"/>
        <end position="78"/>
    </location>
</feature>
<sequence length="106" mass="11090">MAYLLLLGAIVLEVIGTSLLRSTEGFTRLWPTVACLLAYVAAFLLLSRIVQELPIGVTYALWSGIGTLLIVTVGVTLLGDPFTWRAGVGIGLIVAGVVVLNLGGAH</sequence>
<protein>
    <submittedName>
        <fullName evidence="9">Multidrug efflux SMR transporter Mmr</fullName>
    </submittedName>
</protein>
<evidence type="ECO:0000256" key="4">
    <source>
        <dbReference type="ARBA" id="ARBA00022692"/>
    </source>
</evidence>
<feature type="transmembrane region" description="Helical" evidence="8">
    <location>
        <begin position="84"/>
        <end position="103"/>
    </location>
</feature>
<comment type="subcellular location">
    <subcellularLocation>
        <location evidence="1 7">Cell membrane</location>
        <topology evidence="1 7">Multi-pass membrane protein</topology>
    </subcellularLocation>
</comment>
<dbReference type="InterPro" id="IPR000390">
    <property type="entry name" value="Small_drug/metabolite_transptr"/>
</dbReference>
<comment type="similarity">
    <text evidence="7">Belongs to the drug/metabolite transporter (DMT) superfamily. Small multidrug resistance (SMR) (TC 2.A.7.1) family.</text>
</comment>
<evidence type="ECO:0000256" key="6">
    <source>
        <dbReference type="ARBA" id="ARBA00023136"/>
    </source>
</evidence>
<evidence type="ECO:0000313" key="10">
    <source>
        <dbReference type="Proteomes" id="UP001500221"/>
    </source>
</evidence>
<evidence type="ECO:0000256" key="5">
    <source>
        <dbReference type="ARBA" id="ARBA00022989"/>
    </source>
</evidence>
<dbReference type="Pfam" id="PF00893">
    <property type="entry name" value="Multi_Drug_Res"/>
    <property type="match status" value="1"/>
</dbReference>
<reference evidence="10" key="1">
    <citation type="journal article" date="2019" name="Int. J. Syst. Evol. Microbiol.">
        <title>The Global Catalogue of Microorganisms (GCM) 10K type strain sequencing project: providing services to taxonomists for standard genome sequencing and annotation.</title>
        <authorList>
            <consortium name="The Broad Institute Genomics Platform"/>
            <consortium name="The Broad Institute Genome Sequencing Center for Infectious Disease"/>
            <person name="Wu L."/>
            <person name="Ma J."/>
        </authorList>
    </citation>
    <scope>NUCLEOTIDE SEQUENCE [LARGE SCALE GENOMIC DNA]</scope>
    <source>
        <strain evidence="10">JCM 18459</strain>
    </source>
</reference>